<keyword evidence="2" id="KW-1185">Reference proteome</keyword>
<accession>K4IGI6</accession>
<dbReference type="Proteomes" id="UP000008514">
    <property type="component" value="Chromosome"/>
</dbReference>
<evidence type="ECO:0000313" key="2">
    <source>
        <dbReference type="Proteomes" id="UP000008514"/>
    </source>
</evidence>
<dbReference type="HOGENOM" id="CLU_1632047_0_0_10"/>
<proteinExistence type="predicted"/>
<gene>
    <name evidence="1" type="ordered locus">P700755_002726</name>
</gene>
<dbReference type="RefSeq" id="WP_015025026.1">
    <property type="nucleotide sequence ID" value="NC_018721.1"/>
</dbReference>
<dbReference type="STRING" id="313595.P700755_002726"/>
<dbReference type="KEGG" id="ptq:P700755_002726"/>
<protein>
    <submittedName>
        <fullName evidence="1">Uncharacterized protein</fullName>
    </submittedName>
</protein>
<sequence>MKSKKKIKIELYEEFEEVNFYTLNYDLKKESEADDFFIRFCDEEKFEEDIDIISRMFEKIGQKGAELRYFRPEGKMNDQVGAIPERLYVANLRLYAIRLSKNIVILRNGGEKNTKTYNEDPYLNNCVEVLQDINHILNSRIQNGKVFEHNKVLTGYLTFYIQDEKK</sequence>
<dbReference type="AlphaFoldDB" id="K4IGI6"/>
<dbReference type="eggNOG" id="ENOG5033P4R">
    <property type="taxonomic scope" value="Bacteria"/>
</dbReference>
<dbReference type="OrthoDB" id="662471at2"/>
<reference evidence="1" key="2">
    <citation type="submission" date="2012-09" db="EMBL/GenBank/DDBJ databases">
        <title>The complete sequence of Psychroflexus torquis an extreme psychrophile from sea-ice that is stimulated by light.</title>
        <authorList>
            <person name="Feng S."/>
            <person name="Powell S.M."/>
            <person name="Bowman J.P."/>
        </authorList>
    </citation>
    <scope>NUCLEOTIDE SEQUENCE [LARGE SCALE GENOMIC DNA]</scope>
    <source>
        <strain evidence="1">ATCC 700755</strain>
    </source>
</reference>
<dbReference type="EMBL" id="CP003879">
    <property type="protein sequence ID" value="AFU69464.1"/>
    <property type="molecule type" value="Genomic_DNA"/>
</dbReference>
<reference evidence="1" key="1">
    <citation type="submission" date="2006-03" db="EMBL/GenBank/DDBJ databases">
        <authorList>
            <person name="Bowman J."/>
            <person name="Ferriera S."/>
            <person name="Johnson J."/>
            <person name="Kravitz S."/>
            <person name="Halpern A."/>
            <person name="Remington K."/>
            <person name="Beeson K."/>
            <person name="Tran B."/>
            <person name="Rogers Y.-H."/>
            <person name="Friedman R."/>
            <person name="Venter J.C."/>
        </authorList>
    </citation>
    <scope>NUCLEOTIDE SEQUENCE [LARGE SCALE GENOMIC DNA]</scope>
    <source>
        <strain evidence="1">ATCC 700755</strain>
    </source>
</reference>
<evidence type="ECO:0000313" key="1">
    <source>
        <dbReference type="EMBL" id="AFU69464.1"/>
    </source>
</evidence>
<name>K4IGI6_PSYTT</name>
<organism evidence="1 2">
    <name type="scientific">Psychroflexus torquis (strain ATCC 700755 / CIP 106069 / ACAM 623)</name>
    <dbReference type="NCBI Taxonomy" id="313595"/>
    <lineage>
        <taxon>Bacteria</taxon>
        <taxon>Pseudomonadati</taxon>
        <taxon>Bacteroidota</taxon>
        <taxon>Flavobacteriia</taxon>
        <taxon>Flavobacteriales</taxon>
        <taxon>Flavobacteriaceae</taxon>
        <taxon>Psychroflexus</taxon>
    </lineage>
</organism>